<dbReference type="GO" id="GO:0009097">
    <property type="term" value="P:isoleucine biosynthetic process"/>
    <property type="evidence" value="ECO:0007669"/>
    <property type="project" value="TreeGrafter"/>
</dbReference>
<dbReference type="InterPro" id="IPR045865">
    <property type="entry name" value="ACT-like_dom_sf"/>
</dbReference>
<dbReference type="SUPFAM" id="SSF53686">
    <property type="entry name" value="Tryptophan synthase beta subunit-like PLP-dependent enzymes"/>
    <property type="match status" value="1"/>
</dbReference>
<reference evidence="10 11" key="1">
    <citation type="journal article" date="2009" name="Proc. Natl. Acad. Sci. U.S.A.">
        <title>Characterizing a model human gut microbiota composed of members of its two dominant bacterial phyla.</title>
        <authorList>
            <person name="Mahowald M.A."/>
            <person name="Rey F.E."/>
            <person name="Seedorf H."/>
            <person name="Turnbaugh P.J."/>
            <person name="Fulton R.S."/>
            <person name="Wollam A."/>
            <person name="Shah N."/>
            <person name="Wang C."/>
            <person name="Magrini V."/>
            <person name="Wilson R.K."/>
            <person name="Cantarel B.L."/>
            <person name="Coutinho P.M."/>
            <person name="Henrissat B."/>
            <person name="Crock L.W."/>
            <person name="Russell A."/>
            <person name="Verberkmoes N.C."/>
            <person name="Hettich R.L."/>
            <person name="Gordon J.I."/>
        </authorList>
    </citation>
    <scope>NUCLEOTIDE SEQUENCE [LARGE SCALE GENOMIC DNA]</scope>
    <source>
        <strain evidence="11">ATCC 33656 / DSM 3377 / JCM 17463 / KCTC 5835 / LMG 30912 / VPI 0990</strain>
    </source>
</reference>
<dbReference type="GO" id="GO:0003941">
    <property type="term" value="F:L-serine ammonia-lyase activity"/>
    <property type="evidence" value="ECO:0007669"/>
    <property type="project" value="TreeGrafter"/>
</dbReference>
<dbReference type="InterPro" id="IPR036052">
    <property type="entry name" value="TrpB-like_PALP_sf"/>
</dbReference>
<accession>C4Z926</accession>
<dbReference type="InterPro" id="IPR005789">
    <property type="entry name" value="Thr_deHydtase_catblc"/>
</dbReference>
<keyword evidence="5" id="KW-0663">Pyridoxal phosphate</keyword>
<dbReference type="InterPro" id="IPR050147">
    <property type="entry name" value="Ser/Thr_Dehydratase"/>
</dbReference>
<evidence type="ECO:0000256" key="6">
    <source>
        <dbReference type="ARBA" id="ARBA00023239"/>
    </source>
</evidence>
<dbReference type="InterPro" id="IPR002912">
    <property type="entry name" value="ACT_dom"/>
</dbReference>
<comment type="similarity">
    <text evidence="3">Belongs to the serine/threonine dehydratase family.</text>
</comment>
<comment type="function">
    <text evidence="7">Catalyzes the anaerobic formation of alpha-ketobutyrate and ammonia from threonine in a two-step reaction. The first step involved a dehydration of threonine and a production of enamine intermediates (aminocrotonate), which tautomerizes to its imine form (iminobutyrate). Both intermediates are unstable and short-lived. The second step is the nonenzymatic hydrolysis of the enamine/imine intermediates to form 2-ketobutyrate and free ammonia. In the low water environment of the cell, the second step is accelerated by RidA.</text>
</comment>
<organism evidence="10 11">
    <name type="scientific">Agathobacter rectalis (strain ATCC 33656 / DSM 3377 / JCM 17463 / KCTC 5835 / VPI 0990)</name>
    <name type="common">Eubacterium rectale</name>
    <dbReference type="NCBI Taxonomy" id="515619"/>
    <lineage>
        <taxon>Bacteria</taxon>
        <taxon>Bacillati</taxon>
        <taxon>Bacillota</taxon>
        <taxon>Clostridia</taxon>
        <taxon>Lachnospirales</taxon>
        <taxon>Lachnospiraceae</taxon>
        <taxon>Agathobacter</taxon>
    </lineage>
</organism>
<dbReference type="AlphaFoldDB" id="C4Z926"/>
<dbReference type="FunFam" id="3.40.50.1100:FF:000007">
    <property type="entry name" value="L-threonine dehydratase catabolic TdcB"/>
    <property type="match status" value="1"/>
</dbReference>
<dbReference type="KEGG" id="ere:EUBREC_1503"/>
<dbReference type="Pfam" id="PF00291">
    <property type="entry name" value="PALP"/>
    <property type="match status" value="1"/>
</dbReference>
<keyword evidence="6" id="KW-0456">Lyase</keyword>
<evidence type="ECO:0000256" key="2">
    <source>
        <dbReference type="ARBA" id="ARBA00001933"/>
    </source>
</evidence>
<protein>
    <recommendedName>
        <fullName evidence="4">threonine ammonia-lyase</fullName>
        <ecNumber evidence="4">4.3.1.19</ecNumber>
    </recommendedName>
    <alternativeName>
        <fullName evidence="8">Threonine deaminase</fullName>
    </alternativeName>
</protein>
<comment type="cofactor">
    <cofactor evidence="2">
        <name>pyridoxal 5'-phosphate</name>
        <dbReference type="ChEBI" id="CHEBI:597326"/>
    </cofactor>
</comment>
<dbReference type="FunFam" id="3.40.50.1100:FF:000005">
    <property type="entry name" value="Threonine dehydratase catabolic"/>
    <property type="match status" value="1"/>
</dbReference>
<evidence type="ECO:0000256" key="3">
    <source>
        <dbReference type="ARBA" id="ARBA00010869"/>
    </source>
</evidence>
<dbReference type="CDD" id="cd04886">
    <property type="entry name" value="ACT_ThrD-II-like"/>
    <property type="match status" value="1"/>
</dbReference>
<name>C4Z926_AGARV</name>
<evidence type="ECO:0000256" key="5">
    <source>
        <dbReference type="ARBA" id="ARBA00022898"/>
    </source>
</evidence>
<evidence type="ECO:0000256" key="7">
    <source>
        <dbReference type="ARBA" id="ARBA00025527"/>
    </source>
</evidence>
<dbReference type="Gene3D" id="3.40.50.1100">
    <property type="match status" value="2"/>
</dbReference>
<evidence type="ECO:0000256" key="1">
    <source>
        <dbReference type="ARBA" id="ARBA00001274"/>
    </source>
</evidence>
<proteinExistence type="inferred from homology"/>
<evidence type="ECO:0000256" key="8">
    <source>
        <dbReference type="ARBA" id="ARBA00031427"/>
    </source>
</evidence>
<dbReference type="NCBIfam" id="TIGR01127">
    <property type="entry name" value="ilvA_1Cterm"/>
    <property type="match status" value="1"/>
</dbReference>
<dbReference type="Proteomes" id="UP000001477">
    <property type="component" value="Chromosome"/>
</dbReference>
<dbReference type="PANTHER" id="PTHR48078:SF6">
    <property type="entry name" value="L-THREONINE DEHYDRATASE CATABOLIC TDCB"/>
    <property type="match status" value="1"/>
</dbReference>
<sequence>MNSYTEEMKGRTNMLTLDKFEEASEKVKEVTLETKLIYSDFLSDQTGNKVYLKPENMQFTGAYKVRGAYYKISTLTDEERAKGLITASAGNHAQGVAYAAKCYGCKAVIVMPTTTPLIKVNRTKSYGAEVVLYGDVYDEACAKAYELAEKEGYTFIHPFDDLAVATGQGTIAMEIFKELPLVEYILVPIGGGGLATGVSTLAKLLNPKIKVIGVEPAGANCMQESFKNGKVTTLPSVNTIADGTAVKTPGSNIFPYIKKNLDDIITVEDDELIVAFLDMVENHKMIVENSGLLTVAALKHLGVKDKRVVSILSGGNMDVITMSSVVQQGLIFRDRIFTVSVLLPDKPGELAKVSQTLADVQGNVIKLEHNQFVTTNRSAAVELRITLECFGTEHKEQIIAALEKKGYKPRIVRTMI</sequence>
<dbReference type="Gene3D" id="3.30.70.260">
    <property type="match status" value="1"/>
</dbReference>
<dbReference type="InterPro" id="IPR044561">
    <property type="entry name" value="ACT_ThrD-II-like"/>
</dbReference>
<dbReference type="GO" id="GO:0006567">
    <property type="term" value="P:L-threonine catabolic process"/>
    <property type="evidence" value="ECO:0007669"/>
    <property type="project" value="InterPro"/>
</dbReference>
<gene>
    <name evidence="10" type="ordered locus">EUBREC_1503</name>
</gene>
<dbReference type="PROSITE" id="PS51671">
    <property type="entry name" value="ACT"/>
    <property type="match status" value="1"/>
</dbReference>
<dbReference type="PaxDb" id="515619-EUBREC_1503"/>
<feature type="domain" description="ACT" evidence="9">
    <location>
        <begin position="338"/>
        <end position="416"/>
    </location>
</feature>
<dbReference type="STRING" id="515619.EUBREC_1503"/>
<dbReference type="PANTHER" id="PTHR48078">
    <property type="entry name" value="THREONINE DEHYDRATASE, MITOCHONDRIAL-RELATED"/>
    <property type="match status" value="1"/>
</dbReference>
<dbReference type="SUPFAM" id="SSF55021">
    <property type="entry name" value="ACT-like"/>
    <property type="match status" value="1"/>
</dbReference>
<dbReference type="GO" id="GO:0004794">
    <property type="term" value="F:threonine deaminase activity"/>
    <property type="evidence" value="ECO:0007669"/>
    <property type="project" value="UniProtKB-EC"/>
</dbReference>
<dbReference type="EMBL" id="CP001107">
    <property type="protein sequence ID" value="ACR75257.1"/>
    <property type="molecule type" value="Genomic_DNA"/>
</dbReference>
<dbReference type="HOGENOM" id="CLU_021152_4_1_9"/>
<dbReference type="InterPro" id="IPR001926">
    <property type="entry name" value="TrpB-like_PALP"/>
</dbReference>
<dbReference type="GO" id="GO:0006565">
    <property type="term" value="P:L-serine catabolic process"/>
    <property type="evidence" value="ECO:0007669"/>
    <property type="project" value="TreeGrafter"/>
</dbReference>
<evidence type="ECO:0000259" key="9">
    <source>
        <dbReference type="PROSITE" id="PS51671"/>
    </source>
</evidence>
<dbReference type="EC" id="4.3.1.19" evidence="4"/>
<comment type="catalytic activity">
    <reaction evidence="1">
        <text>L-threonine = 2-oxobutanoate + NH4(+)</text>
        <dbReference type="Rhea" id="RHEA:22108"/>
        <dbReference type="ChEBI" id="CHEBI:16763"/>
        <dbReference type="ChEBI" id="CHEBI:28938"/>
        <dbReference type="ChEBI" id="CHEBI:57926"/>
        <dbReference type="EC" id="4.3.1.19"/>
    </reaction>
</comment>
<dbReference type="CDD" id="cd01562">
    <property type="entry name" value="Thr-dehyd"/>
    <property type="match status" value="1"/>
</dbReference>
<evidence type="ECO:0000256" key="4">
    <source>
        <dbReference type="ARBA" id="ARBA00012096"/>
    </source>
</evidence>
<evidence type="ECO:0000313" key="10">
    <source>
        <dbReference type="EMBL" id="ACR75257.1"/>
    </source>
</evidence>
<evidence type="ECO:0000313" key="11">
    <source>
        <dbReference type="Proteomes" id="UP000001477"/>
    </source>
</evidence>